<evidence type="ECO:0000256" key="2">
    <source>
        <dbReference type="ARBA" id="ARBA00022475"/>
    </source>
</evidence>
<comment type="subcellular location">
    <subcellularLocation>
        <location evidence="1">Cell membrane</location>
        <topology evidence="1">Multi-pass membrane protein</topology>
    </subcellularLocation>
</comment>
<dbReference type="Pfam" id="PF07690">
    <property type="entry name" value="MFS_1"/>
    <property type="match status" value="1"/>
</dbReference>
<evidence type="ECO:0000256" key="6">
    <source>
        <dbReference type="SAM" id="Phobius"/>
    </source>
</evidence>
<dbReference type="InterPro" id="IPR036259">
    <property type="entry name" value="MFS_trans_sf"/>
</dbReference>
<keyword evidence="9" id="KW-1185">Reference proteome</keyword>
<gene>
    <name evidence="8" type="ORF">ACFO0D_05665</name>
</gene>
<dbReference type="PROSITE" id="PS50850">
    <property type="entry name" value="MFS"/>
    <property type="match status" value="1"/>
</dbReference>
<keyword evidence="4 6" id="KW-1133">Transmembrane helix</keyword>
<evidence type="ECO:0000313" key="9">
    <source>
        <dbReference type="Proteomes" id="UP001595952"/>
    </source>
</evidence>
<feature type="transmembrane region" description="Helical" evidence="6">
    <location>
        <begin position="106"/>
        <end position="128"/>
    </location>
</feature>
<dbReference type="InterPro" id="IPR011701">
    <property type="entry name" value="MFS"/>
</dbReference>
<feature type="transmembrane region" description="Helical" evidence="6">
    <location>
        <begin position="257"/>
        <end position="277"/>
    </location>
</feature>
<sequence>MKSKMQRGAPAALTSFVIAALTIELADELVDGATGAAWPYLQADLQLNYTQIGLLLGLPAIFANIVEPLFGLLADAGYRRHIVLGGGVAFALALGLTALAGNFWGLLISFLLFYPASGAFVSLTQAAWMEAEPARQEQNMARWTLAGSVGNVVGPLLIGAAVAVGVGWRPVFGVLAVLSVMALSMIWRAPGSAQKRHARQASLMESLRHAFQSLRRPPVLDSLLLLETSNFMLDVFRAFLALYLVDAVHTTPAQAALAVALLTGVGLLGDVLIIPLLEKISGVAFVKGSAALVSLVFVAFLLLPGLGWKLACVALIGLFTSGWYAVLQARLYQLLPDHGGTVVALGSITGMLGAAIPPLLGVLADRYGVQNALWLLVLGPLTLVWRLPAVTFRR</sequence>
<evidence type="ECO:0000256" key="3">
    <source>
        <dbReference type="ARBA" id="ARBA00022692"/>
    </source>
</evidence>
<keyword evidence="3 6" id="KW-0812">Transmembrane</keyword>
<keyword evidence="2" id="KW-1003">Cell membrane</keyword>
<feature type="transmembrane region" description="Helical" evidence="6">
    <location>
        <begin position="170"/>
        <end position="189"/>
    </location>
</feature>
<accession>A0ABV9I7D0</accession>
<dbReference type="InterPro" id="IPR020846">
    <property type="entry name" value="MFS_dom"/>
</dbReference>
<dbReference type="SUPFAM" id="SSF103473">
    <property type="entry name" value="MFS general substrate transporter"/>
    <property type="match status" value="1"/>
</dbReference>
<evidence type="ECO:0000259" key="7">
    <source>
        <dbReference type="PROSITE" id="PS50850"/>
    </source>
</evidence>
<evidence type="ECO:0000256" key="4">
    <source>
        <dbReference type="ARBA" id="ARBA00022989"/>
    </source>
</evidence>
<dbReference type="PANTHER" id="PTHR43124">
    <property type="entry name" value="PURINE EFFLUX PUMP PBUE"/>
    <property type="match status" value="1"/>
</dbReference>
<proteinExistence type="predicted"/>
<feature type="transmembrane region" description="Helical" evidence="6">
    <location>
        <begin position="82"/>
        <end position="100"/>
    </location>
</feature>
<comment type="caution">
    <text evidence="8">The sequence shown here is derived from an EMBL/GenBank/DDBJ whole genome shotgun (WGS) entry which is preliminary data.</text>
</comment>
<reference evidence="9" key="1">
    <citation type="journal article" date="2019" name="Int. J. Syst. Evol. Microbiol.">
        <title>The Global Catalogue of Microorganisms (GCM) 10K type strain sequencing project: providing services to taxonomists for standard genome sequencing and annotation.</title>
        <authorList>
            <consortium name="The Broad Institute Genomics Platform"/>
            <consortium name="The Broad Institute Genome Sequencing Center for Infectious Disease"/>
            <person name="Wu L."/>
            <person name="Ma J."/>
        </authorList>
    </citation>
    <scope>NUCLEOTIDE SEQUENCE [LARGE SCALE GENOMIC DNA]</scope>
    <source>
        <strain evidence="9">CCUG 55995</strain>
    </source>
</reference>
<feature type="transmembrane region" description="Helical" evidence="6">
    <location>
        <begin position="372"/>
        <end position="392"/>
    </location>
</feature>
<dbReference type="PANTHER" id="PTHR43124:SF3">
    <property type="entry name" value="CHLORAMPHENICOL EFFLUX PUMP RV0191"/>
    <property type="match status" value="1"/>
</dbReference>
<evidence type="ECO:0000256" key="1">
    <source>
        <dbReference type="ARBA" id="ARBA00004651"/>
    </source>
</evidence>
<protein>
    <submittedName>
        <fullName evidence="8">MFS transporter</fullName>
    </submittedName>
</protein>
<organism evidence="8 9">
    <name type="scientific">Deinococcus hohokamensis</name>
    <dbReference type="NCBI Taxonomy" id="309883"/>
    <lineage>
        <taxon>Bacteria</taxon>
        <taxon>Thermotogati</taxon>
        <taxon>Deinococcota</taxon>
        <taxon>Deinococci</taxon>
        <taxon>Deinococcales</taxon>
        <taxon>Deinococcaceae</taxon>
        <taxon>Deinococcus</taxon>
    </lineage>
</organism>
<feature type="transmembrane region" description="Helical" evidence="6">
    <location>
        <begin position="284"/>
        <end position="302"/>
    </location>
</feature>
<dbReference type="RefSeq" id="WP_380060853.1">
    <property type="nucleotide sequence ID" value="NZ_JBHSEI010000002.1"/>
</dbReference>
<keyword evidence="5 6" id="KW-0472">Membrane</keyword>
<dbReference type="EMBL" id="JBHSEI010000002">
    <property type="protein sequence ID" value="MFC4637823.1"/>
    <property type="molecule type" value="Genomic_DNA"/>
</dbReference>
<feature type="transmembrane region" description="Helical" evidence="6">
    <location>
        <begin position="50"/>
        <end position="70"/>
    </location>
</feature>
<dbReference type="InterPro" id="IPR050189">
    <property type="entry name" value="MFS_Efflux_Transporters"/>
</dbReference>
<feature type="transmembrane region" description="Helical" evidence="6">
    <location>
        <begin position="339"/>
        <end position="360"/>
    </location>
</feature>
<feature type="domain" description="Major facilitator superfamily (MFS) profile" evidence="7">
    <location>
        <begin position="12"/>
        <end position="394"/>
    </location>
</feature>
<feature type="transmembrane region" description="Helical" evidence="6">
    <location>
        <begin position="140"/>
        <end position="164"/>
    </location>
</feature>
<evidence type="ECO:0000313" key="8">
    <source>
        <dbReference type="EMBL" id="MFC4637823.1"/>
    </source>
</evidence>
<name>A0ABV9I7D0_9DEIO</name>
<feature type="transmembrane region" description="Helical" evidence="6">
    <location>
        <begin position="308"/>
        <end position="327"/>
    </location>
</feature>
<dbReference type="Proteomes" id="UP001595952">
    <property type="component" value="Unassembled WGS sequence"/>
</dbReference>
<dbReference type="Gene3D" id="1.20.1250.20">
    <property type="entry name" value="MFS general substrate transporter like domains"/>
    <property type="match status" value="1"/>
</dbReference>
<evidence type="ECO:0000256" key="5">
    <source>
        <dbReference type="ARBA" id="ARBA00023136"/>
    </source>
</evidence>